<reference evidence="3" key="1">
    <citation type="journal article" date="2021" name="Sci. Rep.">
        <title>Diploid genomic architecture of Nitzschia inconspicua, an elite biomass production diatom.</title>
        <authorList>
            <person name="Oliver A."/>
            <person name="Podell S."/>
            <person name="Pinowska A."/>
            <person name="Traller J.C."/>
            <person name="Smith S.R."/>
            <person name="McClure R."/>
            <person name="Beliaev A."/>
            <person name="Bohutskyi P."/>
            <person name="Hill E.A."/>
            <person name="Rabines A."/>
            <person name="Zheng H."/>
            <person name="Allen L.Z."/>
            <person name="Kuo A."/>
            <person name="Grigoriev I.V."/>
            <person name="Allen A.E."/>
            <person name="Hazlebeck D."/>
            <person name="Allen E.E."/>
        </authorList>
    </citation>
    <scope>NUCLEOTIDE SEQUENCE</scope>
    <source>
        <strain evidence="3">Hildebrandi</strain>
    </source>
</reference>
<dbReference type="PANTHER" id="PTHR23248">
    <property type="entry name" value="PHOSPHOLIPID SCRAMBLASE-RELATED"/>
    <property type="match status" value="1"/>
</dbReference>
<dbReference type="Pfam" id="PF03803">
    <property type="entry name" value="Scramblase"/>
    <property type="match status" value="2"/>
</dbReference>
<comment type="caution">
    <text evidence="3">The sequence shown here is derived from an EMBL/GenBank/DDBJ whole genome shotgun (WGS) entry which is preliminary data.</text>
</comment>
<proteinExistence type="inferred from homology"/>
<accession>A0A9K3L1N8</accession>
<evidence type="ECO:0000313" key="4">
    <source>
        <dbReference type="Proteomes" id="UP000693970"/>
    </source>
</evidence>
<dbReference type="InterPro" id="IPR005552">
    <property type="entry name" value="Scramblase"/>
</dbReference>
<gene>
    <name evidence="3" type="ORF">IV203_003319</name>
</gene>
<evidence type="ECO:0000256" key="1">
    <source>
        <dbReference type="ARBA" id="ARBA00005350"/>
    </source>
</evidence>
<name>A0A9K3L1N8_9STRA</name>
<sequence>MVKSNEMTDRGTNALKTHMTGCDKLEMRQTRRGWLQECLGCEAKTEFKYFIGGTQVFHSLEDAGCFCRCCCQPCHPYTMTVKELNTEAEIVTVDRPFRCASGSCKCCCYQEATFTSGGNELGRAKETCWFCVPSLKVFDHTGNQLYLIHPPTCCGGCCVNCCAEGNPCGKGCCKESFRIFPADAGNTDGDAPYLGMILKKPKSMATELFTDSDAFVIDFPKDASADQKGILIGMGILINSIFYESDQSNSGADAALSFAG</sequence>
<dbReference type="AlphaFoldDB" id="A0A9K3L1N8"/>
<reference evidence="3" key="2">
    <citation type="submission" date="2021-04" db="EMBL/GenBank/DDBJ databases">
        <authorList>
            <person name="Podell S."/>
        </authorList>
    </citation>
    <scope>NUCLEOTIDE SEQUENCE</scope>
    <source>
        <strain evidence="3">Hildebrandi</strain>
    </source>
</reference>
<evidence type="ECO:0000313" key="3">
    <source>
        <dbReference type="EMBL" id="KAG7353963.1"/>
    </source>
</evidence>
<dbReference type="GO" id="GO:0005886">
    <property type="term" value="C:plasma membrane"/>
    <property type="evidence" value="ECO:0007669"/>
    <property type="project" value="TreeGrafter"/>
</dbReference>
<dbReference type="Proteomes" id="UP000693970">
    <property type="component" value="Unassembled WGS sequence"/>
</dbReference>
<dbReference type="OrthoDB" id="191150at2759"/>
<dbReference type="EMBL" id="JAGRRH010000016">
    <property type="protein sequence ID" value="KAG7353963.1"/>
    <property type="molecule type" value="Genomic_DNA"/>
</dbReference>
<protein>
    <recommendedName>
        <fullName evidence="2">Phospholipid scramblase</fullName>
    </recommendedName>
</protein>
<organism evidence="3 4">
    <name type="scientific">Nitzschia inconspicua</name>
    <dbReference type="NCBI Taxonomy" id="303405"/>
    <lineage>
        <taxon>Eukaryota</taxon>
        <taxon>Sar</taxon>
        <taxon>Stramenopiles</taxon>
        <taxon>Ochrophyta</taxon>
        <taxon>Bacillariophyta</taxon>
        <taxon>Bacillariophyceae</taxon>
        <taxon>Bacillariophycidae</taxon>
        <taxon>Bacillariales</taxon>
        <taxon>Bacillariaceae</taxon>
        <taxon>Nitzschia</taxon>
    </lineage>
</organism>
<evidence type="ECO:0000256" key="2">
    <source>
        <dbReference type="RuleBase" id="RU363116"/>
    </source>
</evidence>
<keyword evidence="4" id="KW-1185">Reference proteome</keyword>
<dbReference type="PANTHER" id="PTHR23248:SF9">
    <property type="entry name" value="PHOSPHOLIPID SCRAMBLASE"/>
    <property type="match status" value="1"/>
</dbReference>
<dbReference type="GO" id="GO:0017128">
    <property type="term" value="F:phospholipid scramblase activity"/>
    <property type="evidence" value="ECO:0007669"/>
    <property type="project" value="InterPro"/>
</dbReference>
<comment type="similarity">
    <text evidence="1 2">Belongs to the phospholipid scramblase family.</text>
</comment>